<evidence type="ECO:0000259" key="1">
    <source>
        <dbReference type="Pfam" id="PF08241"/>
    </source>
</evidence>
<dbReference type="Gene3D" id="3.40.50.300">
    <property type="entry name" value="P-loop containing nucleotide triphosphate hydrolases"/>
    <property type="match status" value="1"/>
</dbReference>
<dbReference type="Gene3D" id="3.40.50.150">
    <property type="entry name" value="Vaccinia Virus protein VP39"/>
    <property type="match status" value="1"/>
</dbReference>
<sequence length="516" mass="58812">MSDTHLFLLVPNDSGSTWLQNNLSQCVNCSSFSRSLDGKGVAGAAYPNQEINKLFSEQKEMWSNPEEYDWVTIKALWKEAWSDNQVYLEKSPQAIYASDMYVEHFNDVRFIISIRNPYAVAEGMRRTIPQEVEIDRCARHWVECAKQQIANIEKYSDISVVTTYEDIIKDSVSFENKLRELIPALHDVDLNKEAQSHSMDGLASQKLIDYNQRHIDNLSAIDIHRINLQLEPEVLEYFGYELLTVEPLYTVNQKEIETQHGIFNGLDKDYVPFSLSDDQLLDLGRKFYICLTTQDYETRIHDYPIDETNNKPWKYLQSLYEGTKVLFVGTGAGREVLIAQKMGLDAYGVTMGSNNINFGREVLGLTPDHFVNSCNELLPFPPETFDFVAGFQILEHAVSPLLFLLEQSRVLKEGGKILLEWPAASNHGTHGADPQHQVCYTPGQAEGLLLKSGFDNISLFYNDMSPIPKENYWMGEQDKGYVIVTAEKVASTVMPEGDPIDPRYLNRFRNIGKENS</sequence>
<dbReference type="AlphaFoldDB" id="A0A0F9NXG5"/>
<dbReference type="CDD" id="cd02440">
    <property type="entry name" value="AdoMet_MTases"/>
    <property type="match status" value="1"/>
</dbReference>
<dbReference type="InterPro" id="IPR013216">
    <property type="entry name" value="Methyltransf_11"/>
</dbReference>
<organism evidence="2">
    <name type="scientific">marine sediment metagenome</name>
    <dbReference type="NCBI Taxonomy" id="412755"/>
    <lineage>
        <taxon>unclassified sequences</taxon>
        <taxon>metagenomes</taxon>
        <taxon>ecological metagenomes</taxon>
    </lineage>
</organism>
<proteinExistence type="predicted"/>
<name>A0A0F9NXG5_9ZZZZ</name>
<evidence type="ECO:0000313" key="2">
    <source>
        <dbReference type="EMBL" id="KKN22539.1"/>
    </source>
</evidence>
<dbReference type="Pfam" id="PF08241">
    <property type="entry name" value="Methyltransf_11"/>
    <property type="match status" value="1"/>
</dbReference>
<dbReference type="SUPFAM" id="SSF53335">
    <property type="entry name" value="S-adenosyl-L-methionine-dependent methyltransferases"/>
    <property type="match status" value="1"/>
</dbReference>
<reference evidence="2" key="1">
    <citation type="journal article" date="2015" name="Nature">
        <title>Complex archaea that bridge the gap between prokaryotes and eukaryotes.</title>
        <authorList>
            <person name="Spang A."/>
            <person name="Saw J.H."/>
            <person name="Jorgensen S.L."/>
            <person name="Zaremba-Niedzwiedzka K."/>
            <person name="Martijn J."/>
            <person name="Lind A.E."/>
            <person name="van Eijk R."/>
            <person name="Schleper C."/>
            <person name="Guy L."/>
            <person name="Ettema T.J."/>
        </authorList>
    </citation>
    <scope>NUCLEOTIDE SEQUENCE</scope>
</reference>
<accession>A0A0F9NXG5</accession>
<comment type="caution">
    <text evidence="2">The sequence shown here is derived from an EMBL/GenBank/DDBJ whole genome shotgun (WGS) entry which is preliminary data.</text>
</comment>
<dbReference type="InterPro" id="IPR029063">
    <property type="entry name" value="SAM-dependent_MTases_sf"/>
</dbReference>
<gene>
    <name evidence="2" type="ORF">LCGC14_0914040</name>
</gene>
<dbReference type="InterPro" id="IPR027417">
    <property type="entry name" value="P-loop_NTPase"/>
</dbReference>
<dbReference type="SUPFAM" id="SSF52540">
    <property type="entry name" value="P-loop containing nucleoside triphosphate hydrolases"/>
    <property type="match status" value="1"/>
</dbReference>
<dbReference type="GO" id="GO:0008757">
    <property type="term" value="F:S-adenosylmethionine-dependent methyltransferase activity"/>
    <property type="evidence" value="ECO:0007669"/>
    <property type="project" value="InterPro"/>
</dbReference>
<dbReference type="EMBL" id="LAZR01003051">
    <property type="protein sequence ID" value="KKN22539.1"/>
    <property type="molecule type" value="Genomic_DNA"/>
</dbReference>
<protein>
    <recommendedName>
        <fullName evidence="1">Methyltransferase type 11 domain-containing protein</fullName>
    </recommendedName>
</protein>
<feature type="domain" description="Methyltransferase type 11" evidence="1">
    <location>
        <begin position="328"/>
        <end position="418"/>
    </location>
</feature>